<gene>
    <name evidence="1" type="ORF">PAC_07033</name>
</gene>
<sequence length="130" mass="14318">MSSITSRLARNGSAISSTSSRYANHITVANCALSNYFCSSVDTSSHNHIIASLHSITNPSWLQEVMSSQNHRHERIAVGTLSTGMAVLTAEMMQMHIQRSPDVRGMLDCLPVAREDNAAFIGWRQKLGTW</sequence>
<evidence type="ECO:0000313" key="2">
    <source>
        <dbReference type="Proteomes" id="UP000184330"/>
    </source>
</evidence>
<dbReference type="Proteomes" id="UP000184330">
    <property type="component" value="Unassembled WGS sequence"/>
</dbReference>
<proteinExistence type="predicted"/>
<accession>A0A1L7WWJ2</accession>
<dbReference type="EMBL" id="FJOG01000009">
    <property type="protein sequence ID" value="CZR57144.1"/>
    <property type="molecule type" value="Genomic_DNA"/>
</dbReference>
<reference evidence="1 2" key="1">
    <citation type="submission" date="2016-03" db="EMBL/GenBank/DDBJ databases">
        <authorList>
            <person name="Ploux O."/>
        </authorList>
    </citation>
    <scope>NUCLEOTIDE SEQUENCE [LARGE SCALE GENOMIC DNA]</scope>
    <source>
        <strain evidence="1 2">UAMH 11012</strain>
    </source>
</reference>
<dbReference type="AlphaFoldDB" id="A0A1L7WWJ2"/>
<organism evidence="1 2">
    <name type="scientific">Phialocephala subalpina</name>
    <dbReference type="NCBI Taxonomy" id="576137"/>
    <lineage>
        <taxon>Eukaryota</taxon>
        <taxon>Fungi</taxon>
        <taxon>Dikarya</taxon>
        <taxon>Ascomycota</taxon>
        <taxon>Pezizomycotina</taxon>
        <taxon>Leotiomycetes</taxon>
        <taxon>Helotiales</taxon>
        <taxon>Mollisiaceae</taxon>
        <taxon>Phialocephala</taxon>
        <taxon>Phialocephala fortinii species complex</taxon>
    </lineage>
</organism>
<name>A0A1L7WWJ2_9HELO</name>
<protein>
    <submittedName>
        <fullName evidence="1">Uncharacterized protein</fullName>
    </submittedName>
</protein>
<keyword evidence="2" id="KW-1185">Reference proteome</keyword>
<evidence type="ECO:0000313" key="1">
    <source>
        <dbReference type="EMBL" id="CZR57144.1"/>
    </source>
</evidence>
<dbReference type="OrthoDB" id="4793569at2759"/>